<accession>A0A7J8W036</accession>
<comment type="caution">
    <text evidence="1">The sequence shown here is derived from an EMBL/GenBank/DDBJ whole genome shotgun (WGS) entry which is preliminary data.</text>
</comment>
<protein>
    <submittedName>
        <fullName evidence="1">Uncharacterized protein</fullName>
    </submittedName>
</protein>
<keyword evidence="2" id="KW-1185">Reference proteome</keyword>
<dbReference type="EMBL" id="JABFAB010000013">
    <property type="protein sequence ID" value="MBA0668436.1"/>
    <property type="molecule type" value="Genomic_DNA"/>
</dbReference>
<dbReference type="GO" id="GO:0003677">
    <property type="term" value="F:DNA binding"/>
    <property type="evidence" value="ECO:0007669"/>
    <property type="project" value="InterPro"/>
</dbReference>
<organism evidence="1 2">
    <name type="scientific">Gossypium klotzschianum</name>
    <dbReference type="NCBI Taxonomy" id="34286"/>
    <lineage>
        <taxon>Eukaryota</taxon>
        <taxon>Viridiplantae</taxon>
        <taxon>Streptophyta</taxon>
        <taxon>Embryophyta</taxon>
        <taxon>Tracheophyta</taxon>
        <taxon>Spermatophyta</taxon>
        <taxon>Magnoliopsida</taxon>
        <taxon>eudicotyledons</taxon>
        <taxon>Gunneridae</taxon>
        <taxon>Pentapetalae</taxon>
        <taxon>rosids</taxon>
        <taxon>malvids</taxon>
        <taxon>Malvales</taxon>
        <taxon>Malvaceae</taxon>
        <taxon>Malvoideae</taxon>
        <taxon>Gossypium</taxon>
    </lineage>
</organism>
<reference evidence="1 2" key="1">
    <citation type="journal article" date="2019" name="Genome Biol. Evol.">
        <title>Insights into the evolution of the New World diploid cottons (Gossypium, subgenus Houzingenia) based on genome sequencing.</title>
        <authorList>
            <person name="Grover C.E."/>
            <person name="Arick M.A. 2nd"/>
            <person name="Thrash A."/>
            <person name="Conover J.L."/>
            <person name="Sanders W.S."/>
            <person name="Peterson D.G."/>
            <person name="Frelichowski J.E."/>
            <person name="Scheffler J.A."/>
            <person name="Scheffler B.E."/>
            <person name="Wendel J.F."/>
        </authorList>
    </citation>
    <scope>NUCLEOTIDE SEQUENCE [LARGE SCALE GENOMIC DNA]</scope>
    <source>
        <strain evidence="1">57</strain>
        <tissue evidence="1">Leaf</tissue>
    </source>
</reference>
<dbReference type="SUPFAM" id="SSF55455">
    <property type="entry name" value="SRF-like"/>
    <property type="match status" value="1"/>
</dbReference>
<dbReference type="GO" id="GO:0046983">
    <property type="term" value="F:protein dimerization activity"/>
    <property type="evidence" value="ECO:0007669"/>
    <property type="project" value="InterPro"/>
</dbReference>
<evidence type="ECO:0000313" key="2">
    <source>
        <dbReference type="Proteomes" id="UP000593573"/>
    </source>
</evidence>
<dbReference type="InterPro" id="IPR036879">
    <property type="entry name" value="TF_MADSbox_sf"/>
</dbReference>
<name>A0A7J8W036_9ROSI</name>
<sequence>MVLLIPRRNSVSSFPAKIEASAHFNFFTFDRTNSSQQAFLVLGFLGATLSFSQLIRDSLKTGLDMLTNLISLVSVLKKWNKEVYRYIATRKCSLPRRIKNVQAALDHKCSKFLLELEMDLGFEYEKVIDEEDKENYLQEVNQGLVKKVRELTTLFGIEAFAIVYSPDFGSRPEENCRKELNKVMLESLSGKGILQSLNSMDLNELGRLVKQNLTDIDDRARVLTQASRY</sequence>
<dbReference type="AlphaFoldDB" id="A0A7J8W036"/>
<dbReference type="OrthoDB" id="779403at2759"/>
<evidence type="ECO:0000313" key="1">
    <source>
        <dbReference type="EMBL" id="MBA0668436.1"/>
    </source>
</evidence>
<proteinExistence type="predicted"/>
<gene>
    <name evidence="1" type="ORF">Goklo_001353</name>
</gene>
<dbReference type="Proteomes" id="UP000593573">
    <property type="component" value="Unassembled WGS sequence"/>
</dbReference>